<dbReference type="Proteomes" id="UP001596150">
    <property type="component" value="Unassembled WGS sequence"/>
</dbReference>
<keyword evidence="3" id="KW-1185">Reference proteome</keyword>
<reference evidence="3" key="1">
    <citation type="journal article" date="2019" name="Int. J. Syst. Evol. Microbiol.">
        <title>The Global Catalogue of Microorganisms (GCM) 10K type strain sequencing project: providing services to taxonomists for standard genome sequencing and annotation.</title>
        <authorList>
            <consortium name="The Broad Institute Genomics Platform"/>
            <consortium name="The Broad Institute Genome Sequencing Center for Infectious Disease"/>
            <person name="Wu L."/>
            <person name="Ma J."/>
        </authorList>
    </citation>
    <scope>NUCLEOTIDE SEQUENCE [LARGE SCALE GENOMIC DNA]</scope>
    <source>
        <strain evidence="3">KACC 12633</strain>
    </source>
</reference>
<proteinExistence type="predicted"/>
<feature type="domain" description="HTH lysR-type" evidence="1">
    <location>
        <begin position="29"/>
        <end position="89"/>
    </location>
</feature>
<name>A0ABW0PQF2_9HYPH</name>
<organism evidence="2 3">
    <name type="scientific">Kaistia terrae</name>
    <dbReference type="NCBI Taxonomy" id="537017"/>
    <lineage>
        <taxon>Bacteria</taxon>
        <taxon>Pseudomonadati</taxon>
        <taxon>Pseudomonadota</taxon>
        <taxon>Alphaproteobacteria</taxon>
        <taxon>Hyphomicrobiales</taxon>
        <taxon>Kaistiaceae</taxon>
        <taxon>Kaistia</taxon>
    </lineage>
</organism>
<sequence>MKLPNQTEGLRFRLVLKPGFALGPGKADLLEAIAESGSLAGAGARLTMSPKRVWGLVREMNAAFRDPLVETEKGGTGGGGSARLTPAGRLVLDRYRAMEAETNARIAAGVAELRGLMRED</sequence>
<evidence type="ECO:0000313" key="3">
    <source>
        <dbReference type="Proteomes" id="UP001596150"/>
    </source>
</evidence>
<evidence type="ECO:0000313" key="2">
    <source>
        <dbReference type="EMBL" id="MFC5514859.1"/>
    </source>
</evidence>
<evidence type="ECO:0000259" key="1">
    <source>
        <dbReference type="Pfam" id="PF00126"/>
    </source>
</evidence>
<dbReference type="InterPro" id="IPR036388">
    <property type="entry name" value="WH-like_DNA-bd_sf"/>
</dbReference>
<dbReference type="InterPro" id="IPR051815">
    <property type="entry name" value="Molybdate_resp_trans_reg"/>
</dbReference>
<dbReference type="PANTHER" id="PTHR30432">
    <property type="entry name" value="TRANSCRIPTIONAL REGULATOR MODE"/>
    <property type="match status" value="1"/>
</dbReference>
<dbReference type="RefSeq" id="WP_266342879.1">
    <property type="nucleotide sequence ID" value="NZ_JAPKNH010000002.1"/>
</dbReference>
<dbReference type="Pfam" id="PF00126">
    <property type="entry name" value="HTH_1"/>
    <property type="match status" value="1"/>
</dbReference>
<protein>
    <submittedName>
        <fullName evidence="2">Winged helix-turn-helix domain-containing protein</fullName>
    </submittedName>
</protein>
<dbReference type="SUPFAM" id="SSF46785">
    <property type="entry name" value="Winged helix' DNA-binding domain"/>
    <property type="match status" value="1"/>
</dbReference>
<accession>A0ABW0PQF2</accession>
<dbReference type="InterPro" id="IPR036390">
    <property type="entry name" value="WH_DNA-bd_sf"/>
</dbReference>
<comment type="caution">
    <text evidence="2">The sequence shown here is derived from an EMBL/GenBank/DDBJ whole genome shotgun (WGS) entry which is preliminary data.</text>
</comment>
<dbReference type="Gene3D" id="1.10.10.10">
    <property type="entry name" value="Winged helix-like DNA-binding domain superfamily/Winged helix DNA-binding domain"/>
    <property type="match status" value="1"/>
</dbReference>
<dbReference type="PANTHER" id="PTHR30432:SF1">
    <property type="entry name" value="DNA-BINDING TRANSCRIPTIONAL DUAL REGULATOR MODE"/>
    <property type="match status" value="1"/>
</dbReference>
<dbReference type="InterPro" id="IPR000847">
    <property type="entry name" value="LysR_HTH_N"/>
</dbReference>
<gene>
    <name evidence="2" type="ORF">ACFPP9_03670</name>
</gene>
<dbReference type="EMBL" id="JBHSML010000002">
    <property type="protein sequence ID" value="MFC5514859.1"/>
    <property type="molecule type" value="Genomic_DNA"/>
</dbReference>